<dbReference type="Proteomes" id="UP001054889">
    <property type="component" value="Unassembled WGS sequence"/>
</dbReference>
<evidence type="ECO:0000313" key="3">
    <source>
        <dbReference type="Proteomes" id="UP001054889"/>
    </source>
</evidence>
<reference evidence="2" key="2">
    <citation type="submission" date="2021-12" db="EMBL/GenBank/DDBJ databases">
        <title>Resequencing data analysis of finger millet.</title>
        <authorList>
            <person name="Hatakeyama M."/>
            <person name="Aluri S."/>
            <person name="Balachadran M.T."/>
            <person name="Sivarajan S.R."/>
            <person name="Poveda L."/>
            <person name="Shimizu-Inatsugi R."/>
            <person name="Schlapbach R."/>
            <person name="Sreeman S.M."/>
            <person name="Shimizu K.K."/>
        </authorList>
    </citation>
    <scope>NUCLEOTIDE SEQUENCE</scope>
</reference>
<feature type="region of interest" description="Disordered" evidence="1">
    <location>
        <begin position="41"/>
        <end position="74"/>
    </location>
</feature>
<evidence type="ECO:0000256" key="1">
    <source>
        <dbReference type="SAM" id="MobiDB-lite"/>
    </source>
</evidence>
<name>A0AAV5CD51_ELECO</name>
<evidence type="ECO:0000313" key="2">
    <source>
        <dbReference type="EMBL" id="GJM96198.1"/>
    </source>
</evidence>
<proteinExistence type="predicted"/>
<dbReference type="EMBL" id="BQKI01000006">
    <property type="protein sequence ID" value="GJM96198.1"/>
    <property type="molecule type" value="Genomic_DNA"/>
</dbReference>
<comment type="caution">
    <text evidence="2">The sequence shown here is derived from an EMBL/GenBank/DDBJ whole genome shotgun (WGS) entry which is preliminary data.</text>
</comment>
<reference evidence="2" key="1">
    <citation type="journal article" date="2018" name="DNA Res.">
        <title>Multiple hybrid de novo genome assembly of finger millet, an orphan allotetraploid crop.</title>
        <authorList>
            <person name="Hatakeyama M."/>
            <person name="Aluri S."/>
            <person name="Balachadran M.T."/>
            <person name="Sivarajan S.R."/>
            <person name="Patrignani A."/>
            <person name="Gruter S."/>
            <person name="Poveda L."/>
            <person name="Shimizu-Inatsugi R."/>
            <person name="Baeten J."/>
            <person name="Francoijs K.J."/>
            <person name="Nataraja K.N."/>
            <person name="Reddy Y.A.N."/>
            <person name="Phadnis S."/>
            <person name="Ravikumar R.L."/>
            <person name="Schlapbach R."/>
            <person name="Sreeman S.M."/>
            <person name="Shimizu K.K."/>
        </authorList>
    </citation>
    <scope>NUCLEOTIDE SEQUENCE</scope>
</reference>
<sequence length="74" mass="8342">MDPMLLDRAAAMAGKEEDESRILVGGLSWLTDERMLEESSWESFRRFGTPSPPDAVIRTSRRRDAQDTTEALVS</sequence>
<protein>
    <submittedName>
        <fullName evidence="2">Uncharacterized protein</fullName>
    </submittedName>
</protein>
<gene>
    <name evidence="2" type="primary">ga13014</name>
    <name evidence="2" type="ORF">PR202_ga13014</name>
</gene>
<dbReference type="AlphaFoldDB" id="A0AAV5CD51"/>
<accession>A0AAV5CD51</accession>
<organism evidence="2 3">
    <name type="scientific">Eleusine coracana subsp. coracana</name>
    <dbReference type="NCBI Taxonomy" id="191504"/>
    <lineage>
        <taxon>Eukaryota</taxon>
        <taxon>Viridiplantae</taxon>
        <taxon>Streptophyta</taxon>
        <taxon>Embryophyta</taxon>
        <taxon>Tracheophyta</taxon>
        <taxon>Spermatophyta</taxon>
        <taxon>Magnoliopsida</taxon>
        <taxon>Liliopsida</taxon>
        <taxon>Poales</taxon>
        <taxon>Poaceae</taxon>
        <taxon>PACMAD clade</taxon>
        <taxon>Chloridoideae</taxon>
        <taxon>Cynodonteae</taxon>
        <taxon>Eleusininae</taxon>
        <taxon>Eleusine</taxon>
    </lineage>
</organism>
<keyword evidence="3" id="KW-1185">Reference proteome</keyword>